<evidence type="ECO:0000256" key="6">
    <source>
        <dbReference type="SAM" id="MobiDB-lite"/>
    </source>
</evidence>
<dbReference type="CDD" id="cd17319">
    <property type="entry name" value="MFS_ExuT_GudP_like"/>
    <property type="match status" value="1"/>
</dbReference>
<keyword evidence="4 7" id="KW-1133">Transmembrane helix</keyword>
<protein>
    <submittedName>
        <fullName evidence="9">Putative glucarate transporter</fullName>
    </submittedName>
</protein>
<accession>A0A7K0D574</accession>
<dbReference type="Gene3D" id="1.20.1250.20">
    <property type="entry name" value="MFS general substrate transporter like domains"/>
    <property type="match status" value="2"/>
</dbReference>
<evidence type="ECO:0000256" key="1">
    <source>
        <dbReference type="ARBA" id="ARBA00004651"/>
    </source>
</evidence>
<feature type="transmembrane region" description="Helical" evidence="7">
    <location>
        <begin position="395"/>
        <end position="419"/>
    </location>
</feature>
<feature type="transmembrane region" description="Helical" evidence="7">
    <location>
        <begin position="98"/>
        <end position="119"/>
    </location>
</feature>
<dbReference type="PANTHER" id="PTHR11662">
    <property type="entry name" value="SOLUTE CARRIER FAMILY 17"/>
    <property type="match status" value="1"/>
</dbReference>
<dbReference type="EMBL" id="WEGK01000008">
    <property type="protein sequence ID" value="MQY20878.1"/>
    <property type="molecule type" value="Genomic_DNA"/>
</dbReference>
<dbReference type="Proteomes" id="UP000438448">
    <property type="component" value="Unassembled WGS sequence"/>
</dbReference>
<organism evidence="9 10">
    <name type="scientific">Nocardia macrotermitis</name>
    <dbReference type="NCBI Taxonomy" id="2585198"/>
    <lineage>
        <taxon>Bacteria</taxon>
        <taxon>Bacillati</taxon>
        <taxon>Actinomycetota</taxon>
        <taxon>Actinomycetes</taxon>
        <taxon>Mycobacteriales</taxon>
        <taxon>Nocardiaceae</taxon>
        <taxon>Nocardia</taxon>
    </lineage>
</organism>
<dbReference type="GO" id="GO:0022857">
    <property type="term" value="F:transmembrane transporter activity"/>
    <property type="evidence" value="ECO:0007669"/>
    <property type="project" value="InterPro"/>
</dbReference>
<comment type="caution">
    <text evidence="9">The sequence shown here is derived from an EMBL/GenBank/DDBJ whole genome shotgun (WGS) entry which is preliminary data.</text>
</comment>
<feature type="transmembrane region" description="Helical" evidence="7">
    <location>
        <begin position="166"/>
        <end position="186"/>
    </location>
</feature>
<evidence type="ECO:0000256" key="5">
    <source>
        <dbReference type="ARBA" id="ARBA00023136"/>
    </source>
</evidence>
<dbReference type="InterPro" id="IPR036259">
    <property type="entry name" value="MFS_trans_sf"/>
</dbReference>
<dbReference type="InterPro" id="IPR011701">
    <property type="entry name" value="MFS"/>
</dbReference>
<dbReference type="AlphaFoldDB" id="A0A7K0D574"/>
<dbReference type="InterPro" id="IPR050382">
    <property type="entry name" value="MFS_Na/Anion_cotransporter"/>
</dbReference>
<comment type="subcellular location">
    <subcellularLocation>
        <location evidence="1">Cell membrane</location>
        <topology evidence="1">Multi-pass membrane protein</topology>
    </subcellularLocation>
</comment>
<feature type="transmembrane region" description="Helical" evidence="7">
    <location>
        <begin position="303"/>
        <end position="327"/>
    </location>
</feature>
<feature type="transmembrane region" description="Helical" evidence="7">
    <location>
        <begin position="192"/>
        <end position="213"/>
    </location>
</feature>
<name>A0A7K0D574_9NOCA</name>
<feature type="transmembrane region" description="Helical" evidence="7">
    <location>
        <begin position="26"/>
        <end position="45"/>
    </location>
</feature>
<dbReference type="InterPro" id="IPR020846">
    <property type="entry name" value="MFS_dom"/>
</dbReference>
<reference evidence="9 10" key="1">
    <citation type="submission" date="2019-10" db="EMBL/GenBank/DDBJ databases">
        <title>Nocardia macrotermitis sp. nov. and Nocardia aurantia sp. nov., isolated from the gut of fungus growing-termite Macrotermes natalensis.</title>
        <authorList>
            <person name="Benndorf R."/>
            <person name="Schwitalla J."/>
            <person name="Martin K."/>
            <person name="De Beer W."/>
            <person name="Kaster A.-K."/>
            <person name="Vollmers J."/>
            <person name="Poulsen M."/>
            <person name="Beemelmanns C."/>
        </authorList>
    </citation>
    <scope>NUCLEOTIDE SEQUENCE [LARGE SCALE GENOMIC DNA]</scope>
    <source>
        <strain evidence="9 10">RB20</strain>
    </source>
</reference>
<feature type="region of interest" description="Disordered" evidence="6">
    <location>
        <begin position="1"/>
        <end position="21"/>
    </location>
</feature>
<feature type="transmembrane region" description="Helical" evidence="7">
    <location>
        <begin position="362"/>
        <end position="383"/>
    </location>
</feature>
<evidence type="ECO:0000256" key="2">
    <source>
        <dbReference type="ARBA" id="ARBA00022475"/>
    </source>
</evidence>
<dbReference type="RefSeq" id="WP_153411618.1">
    <property type="nucleotide sequence ID" value="NZ_WEGK01000008.1"/>
</dbReference>
<evidence type="ECO:0000313" key="9">
    <source>
        <dbReference type="EMBL" id="MQY20878.1"/>
    </source>
</evidence>
<evidence type="ECO:0000259" key="8">
    <source>
        <dbReference type="PROSITE" id="PS50850"/>
    </source>
</evidence>
<keyword evidence="3 7" id="KW-0812">Transmembrane</keyword>
<keyword evidence="2" id="KW-1003">Cell membrane</keyword>
<feature type="transmembrane region" description="Helical" evidence="7">
    <location>
        <begin position="425"/>
        <end position="444"/>
    </location>
</feature>
<gene>
    <name evidence="9" type="primary">gudP</name>
    <name evidence="9" type="ORF">NRB20_39860</name>
</gene>
<dbReference type="InterPro" id="IPR000849">
    <property type="entry name" value="Sugar_P_transporter"/>
</dbReference>
<dbReference type="OrthoDB" id="8596007at2"/>
<feature type="transmembrane region" description="Helical" evidence="7">
    <location>
        <begin position="65"/>
        <end position="86"/>
    </location>
</feature>
<evidence type="ECO:0000313" key="10">
    <source>
        <dbReference type="Proteomes" id="UP000438448"/>
    </source>
</evidence>
<dbReference type="PIRSF" id="PIRSF002808">
    <property type="entry name" value="Hexose_phosphate_transp"/>
    <property type="match status" value="1"/>
</dbReference>
<feature type="transmembrane region" description="Helical" evidence="7">
    <location>
        <begin position="339"/>
        <end position="356"/>
    </location>
</feature>
<evidence type="ECO:0000256" key="4">
    <source>
        <dbReference type="ARBA" id="ARBA00022989"/>
    </source>
</evidence>
<sequence length="462" mass="49481">MLKPESGELAAAGPATPARPERSRRIPTRFLVLGLLFVITVVNYADRSSLSITGTSVRETLGFSAVQLGYIFSAFSWAYVVAQLPGGMLLDRFGARRVYAGSLALWTLATAATSLAGLITTRVVIALVVMFALRLLLGVFESPAFPANARVATIWFPTAERGQATAVFNSGQYFATVLFAPIMAWVTHEFGWRWVFVLLGALGLALAIVWWGWMYPPREHGRVTPGEVEAMSSGGALVDMDATPATARTRVDRRMLGRVLATRPLWGISVFQYAVNSLSYFFITWFPIYLTQARHISLVHAGFIAALPALAAFIGGLFGGFVSDFLLRRGVSLTLARKAPAAIGLLLGTVIAVANFTDSTTVIVMIMTTAFFGKGMGSLGWAITTDVAPTEAASIFSSLTNGLGNIAGIITPIVIGYIVQTTGSFNVALWFVAAHGILAVLALIGMGPIRRLSFTDRTEVSA</sequence>
<feature type="transmembrane region" description="Helical" evidence="7">
    <location>
        <begin position="125"/>
        <end position="145"/>
    </location>
</feature>
<feature type="domain" description="Major facilitator superfamily (MFS) profile" evidence="8">
    <location>
        <begin position="32"/>
        <end position="451"/>
    </location>
</feature>
<keyword evidence="10" id="KW-1185">Reference proteome</keyword>
<dbReference type="SUPFAM" id="SSF103473">
    <property type="entry name" value="MFS general substrate transporter"/>
    <property type="match status" value="1"/>
</dbReference>
<evidence type="ECO:0000256" key="7">
    <source>
        <dbReference type="SAM" id="Phobius"/>
    </source>
</evidence>
<keyword evidence="5 7" id="KW-0472">Membrane</keyword>
<dbReference type="GO" id="GO:0005886">
    <property type="term" value="C:plasma membrane"/>
    <property type="evidence" value="ECO:0007669"/>
    <property type="project" value="UniProtKB-SubCell"/>
</dbReference>
<dbReference type="PANTHER" id="PTHR11662:SF399">
    <property type="entry name" value="FI19708P1-RELATED"/>
    <property type="match status" value="1"/>
</dbReference>
<dbReference type="Pfam" id="PF07690">
    <property type="entry name" value="MFS_1"/>
    <property type="match status" value="1"/>
</dbReference>
<proteinExistence type="predicted"/>
<feature type="transmembrane region" description="Helical" evidence="7">
    <location>
        <begin position="264"/>
        <end position="283"/>
    </location>
</feature>
<dbReference type="PROSITE" id="PS50850">
    <property type="entry name" value="MFS"/>
    <property type="match status" value="1"/>
</dbReference>
<evidence type="ECO:0000256" key="3">
    <source>
        <dbReference type="ARBA" id="ARBA00022692"/>
    </source>
</evidence>